<accession>A0A1V9ZAZ3</accession>
<dbReference type="SMART" id="SM00360">
    <property type="entry name" value="RRM"/>
    <property type="match status" value="3"/>
</dbReference>
<keyword evidence="6" id="KW-1185">Reference proteome</keyword>
<protein>
    <submittedName>
        <fullName evidence="5">RNA binding protein</fullName>
    </submittedName>
</protein>
<feature type="domain" description="RRM" evidence="4">
    <location>
        <begin position="175"/>
        <end position="252"/>
    </location>
</feature>
<feature type="domain" description="RRM" evidence="4">
    <location>
        <begin position="51"/>
        <end position="128"/>
    </location>
</feature>
<evidence type="ECO:0000259" key="4">
    <source>
        <dbReference type="PROSITE" id="PS50102"/>
    </source>
</evidence>
<dbReference type="PANTHER" id="PTHR23003:SF3">
    <property type="entry name" value="FI21236P1-RELATED"/>
    <property type="match status" value="1"/>
</dbReference>
<dbReference type="InterPro" id="IPR035979">
    <property type="entry name" value="RBD_domain_sf"/>
</dbReference>
<feature type="domain" description="RRM" evidence="4">
    <location>
        <begin position="302"/>
        <end position="379"/>
    </location>
</feature>
<dbReference type="STRING" id="74557.A0A1V9ZAZ3"/>
<dbReference type="EMBL" id="JNBS01002142">
    <property type="protein sequence ID" value="OQR95163.1"/>
    <property type="molecule type" value="Genomic_DNA"/>
</dbReference>
<proteinExistence type="predicted"/>
<dbReference type="FunFam" id="3.30.70.330:FF:000362">
    <property type="entry name" value="GBP2p Poly(A+) RNA-binding protein"/>
    <property type="match status" value="1"/>
</dbReference>
<dbReference type="CDD" id="cd00590">
    <property type="entry name" value="RRM_SF"/>
    <property type="match status" value="3"/>
</dbReference>
<feature type="region of interest" description="Disordered" evidence="3">
    <location>
        <begin position="123"/>
        <end position="147"/>
    </location>
</feature>
<dbReference type="OrthoDB" id="272703at2759"/>
<comment type="caution">
    <text evidence="5">The sequence shown here is derived from an EMBL/GenBank/DDBJ whole genome shotgun (WGS) entry which is preliminary data.</text>
</comment>
<feature type="region of interest" description="Disordered" evidence="3">
    <location>
        <begin position="1"/>
        <end position="22"/>
    </location>
</feature>
<evidence type="ECO:0000313" key="5">
    <source>
        <dbReference type="EMBL" id="OQR95163.1"/>
    </source>
</evidence>
<evidence type="ECO:0000256" key="3">
    <source>
        <dbReference type="SAM" id="MobiDB-lite"/>
    </source>
</evidence>
<dbReference type="InterPro" id="IPR012677">
    <property type="entry name" value="Nucleotide-bd_a/b_plait_sf"/>
</dbReference>
<organism evidence="5 6">
    <name type="scientific">Thraustotheca clavata</name>
    <dbReference type="NCBI Taxonomy" id="74557"/>
    <lineage>
        <taxon>Eukaryota</taxon>
        <taxon>Sar</taxon>
        <taxon>Stramenopiles</taxon>
        <taxon>Oomycota</taxon>
        <taxon>Saprolegniomycetes</taxon>
        <taxon>Saprolegniales</taxon>
        <taxon>Achlyaceae</taxon>
        <taxon>Thraustotheca</taxon>
    </lineage>
</organism>
<dbReference type="InterPro" id="IPR000504">
    <property type="entry name" value="RRM_dom"/>
</dbReference>
<dbReference type="GO" id="GO:0003729">
    <property type="term" value="F:mRNA binding"/>
    <property type="evidence" value="ECO:0007669"/>
    <property type="project" value="TreeGrafter"/>
</dbReference>
<dbReference type="Gene3D" id="3.30.70.330">
    <property type="match status" value="3"/>
</dbReference>
<dbReference type="PROSITE" id="PS50102">
    <property type="entry name" value="RRM"/>
    <property type="match status" value="3"/>
</dbReference>
<dbReference type="Proteomes" id="UP000243217">
    <property type="component" value="Unassembled WGS sequence"/>
</dbReference>
<dbReference type="Pfam" id="PF00076">
    <property type="entry name" value="RRM_1"/>
    <property type="match status" value="3"/>
</dbReference>
<sequence>MDEMDEYRVSPSAAGKYRSYPKHRAQHLASAAPYRAREPYRGPPAARDVGRRVYVGNLAWDVKSTNLMDHMRLAGEVEQCEVLTEPSGRSKGCGLVTFRTHDMAMNAIERLTDTELMGRKIFVREDREENNQKPPRSLPPQSSSYMASSVYVSPPTSGYSNPFTPVSVANLNGGTRVYVGNLSWSVKWQDLKDHMKQAGNVLHADVLEEPNGRSKGCGIVEYDTPEAAARAIMMLTDSKLDNRPIFVREDREARPRHQNAPPASMPPLLRGGSGSAPPVFSRPPTLHSAPSQVHTMPGPPLCSIYIGNLPPEAMWQDVKDLVRTAASVDHVEVALHPDGRSKGYALVKCQTPQDAQNAIGQLHDTEFRGRYLEVRLDRPRL</sequence>
<feature type="region of interest" description="Disordered" evidence="3">
    <location>
        <begin position="250"/>
        <end position="294"/>
    </location>
</feature>
<name>A0A1V9ZAZ3_9STRA</name>
<gene>
    <name evidence="5" type="ORF">THRCLA_08001</name>
</gene>
<dbReference type="SUPFAM" id="SSF54928">
    <property type="entry name" value="RNA-binding domain, RBD"/>
    <property type="match status" value="3"/>
</dbReference>
<dbReference type="GO" id="GO:0005737">
    <property type="term" value="C:cytoplasm"/>
    <property type="evidence" value="ECO:0007669"/>
    <property type="project" value="TreeGrafter"/>
</dbReference>
<reference evidence="5 6" key="1">
    <citation type="journal article" date="2014" name="Genome Biol. Evol.">
        <title>The secreted proteins of Achlya hypogyna and Thraustotheca clavata identify the ancestral oomycete secretome and reveal gene acquisitions by horizontal gene transfer.</title>
        <authorList>
            <person name="Misner I."/>
            <person name="Blouin N."/>
            <person name="Leonard G."/>
            <person name="Richards T.A."/>
            <person name="Lane C.E."/>
        </authorList>
    </citation>
    <scope>NUCLEOTIDE SEQUENCE [LARGE SCALE GENOMIC DNA]</scope>
    <source>
        <strain evidence="5 6">ATCC 34112</strain>
    </source>
</reference>
<dbReference type="PANTHER" id="PTHR23003">
    <property type="entry name" value="RNA RECOGNITION MOTIF RRM DOMAIN CONTAINING PROTEIN"/>
    <property type="match status" value="1"/>
</dbReference>
<evidence type="ECO:0000313" key="6">
    <source>
        <dbReference type="Proteomes" id="UP000243217"/>
    </source>
</evidence>
<dbReference type="InterPro" id="IPR050374">
    <property type="entry name" value="RRT5_SRSF_SR"/>
</dbReference>
<evidence type="ECO:0000256" key="1">
    <source>
        <dbReference type="ARBA" id="ARBA00022884"/>
    </source>
</evidence>
<evidence type="ECO:0000256" key="2">
    <source>
        <dbReference type="PROSITE-ProRule" id="PRU00176"/>
    </source>
</evidence>
<dbReference type="AlphaFoldDB" id="A0A1V9ZAZ3"/>
<dbReference type="GO" id="GO:0005634">
    <property type="term" value="C:nucleus"/>
    <property type="evidence" value="ECO:0007669"/>
    <property type="project" value="TreeGrafter"/>
</dbReference>
<dbReference type="GO" id="GO:1990904">
    <property type="term" value="C:ribonucleoprotein complex"/>
    <property type="evidence" value="ECO:0007669"/>
    <property type="project" value="TreeGrafter"/>
</dbReference>
<keyword evidence="1 2" id="KW-0694">RNA-binding</keyword>